<comment type="function">
    <text evidence="9">May be a proton symporter involved in the uptake of osmolytes such as proline and glycine betaine.</text>
</comment>
<dbReference type="PATRIC" id="fig|1276920.7.peg.3875"/>
<dbReference type="Gene3D" id="1.20.1250.20">
    <property type="entry name" value="MFS general substrate transporter like domains"/>
    <property type="match status" value="2"/>
</dbReference>
<evidence type="ECO:0000259" key="12">
    <source>
        <dbReference type="PROSITE" id="PS50850"/>
    </source>
</evidence>
<evidence type="ECO:0000256" key="9">
    <source>
        <dbReference type="ARBA" id="ARBA00037295"/>
    </source>
</evidence>
<name>M7N4Q8_9MICC</name>
<comment type="caution">
    <text evidence="13">The sequence shown here is derived from an EMBL/GenBank/DDBJ whole genome shotgun (WGS) entry which is preliminary data.</text>
</comment>
<keyword evidence="6" id="KW-0769">Symport</keyword>
<keyword evidence="14" id="KW-1185">Reference proteome</keyword>
<feature type="domain" description="Major facilitator superfamily (MFS) profile" evidence="12">
    <location>
        <begin position="15"/>
        <end position="425"/>
    </location>
</feature>
<keyword evidence="4" id="KW-1003">Cell membrane</keyword>
<dbReference type="GO" id="GO:0015293">
    <property type="term" value="F:symporter activity"/>
    <property type="evidence" value="ECO:0007669"/>
    <property type="project" value="UniProtKB-KW"/>
</dbReference>
<keyword evidence="7 11" id="KW-1133">Transmembrane helix</keyword>
<accession>M7N4Q8</accession>
<feature type="transmembrane region" description="Helical" evidence="11">
    <location>
        <begin position="188"/>
        <end position="207"/>
    </location>
</feature>
<gene>
    <name evidence="13" type="ORF">ADIAG_03876</name>
</gene>
<feature type="transmembrane region" description="Helical" evidence="11">
    <location>
        <begin position="333"/>
        <end position="360"/>
    </location>
</feature>
<dbReference type="PANTHER" id="PTHR43045">
    <property type="entry name" value="SHIKIMATE TRANSPORTER"/>
    <property type="match status" value="1"/>
</dbReference>
<feature type="transmembrane region" description="Helical" evidence="11">
    <location>
        <begin position="242"/>
        <end position="265"/>
    </location>
</feature>
<comment type="similarity">
    <text evidence="2">Belongs to the major facilitator superfamily. Metabolite:H+ Symporter (MHS) family (TC 2.A.1.6) family.</text>
</comment>
<dbReference type="SUPFAM" id="SSF103473">
    <property type="entry name" value="MFS general substrate transporter"/>
    <property type="match status" value="1"/>
</dbReference>
<feature type="transmembrane region" description="Helical" evidence="11">
    <location>
        <begin position="372"/>
        <end position="394"/>
    </location>
</feature>
<dbReference type="PANTHER" id="PTHR43045:SF2">
    <property type="entry name" value="INNER MEMBRANE METABOLITE TRANSPORT PROTEIN YHJE"/>
    <property type="match status" value="1"/>
</dbReference>
<evidence type="ECO:0000256" key="1">
    <source>
        <dbReference type="ARBA" id="ARBA00004651"/>
    </source>
</evidence>
<keyword evidence="3" id="KW-0813">Transport</keyword>
<dbReference type="AlphaFoldDB" id="M7N4Q8"/>
<comment type="subcellular location">
    <subcellularLocation>
        <location evidence="1">Cell membrane</location>
        <topology evidence="1">Multi-pass membrane protein</topology>
    </subcellularLocation>
</comment>
<dbReference type="InterPro" id="IPR011701">
    <property type="entry name" value="MFS"/>
</dbReference>
<dbReference type="CDD" id="cd17369">
    <property type="entry name" value="MFS_ShiA_like"/>
    <property type="match status" value="1"/>
</dbReference>
<evidence type="ECO:0000256" key="7">
    <source>
        <dbReference type="ARBA" id="ARBA00022989"/>
    </source>
</evidence>
<sequence length="442" mass="46201">MMPTVTRSTSMARRVALSSLIGTTIEWYDYFIYGSAAVLVFGPQFFPGDDPTASTLAAFATFAVGFLARPIGGIVMGHFGDRVGRKSMLIISMLLMGGATVAIGLLPNYAAIGIAAPILLVVLRLVQGFGVGGEWGGAVLMSVEHAPRGRRTFYGSFAQMGLPAGIIFANLVFIVVVNVVSPEAFAAWGWRLPFLLSAALIVFGFVLRFKITESPTFTGVKDTGSVEKQPLVALVTRHFKPLALASAASIAAPALGYLILVYMLSYGTAVLGLSKTTMLWLIIGGAAVWFIVIAVSAQVADRVGRKKVFLAGALLVAIWAFPFFALVDTASPALILLAFAVGTSAIAMMAGPQAALVAALFPPAIRYSGASVAYQIGSIIGGAFAPMIATALYAATGTSVLIACYMGGLGLLSFVALLFLREEKDADNIPDVVAADAPNSIR</sequence>
<reference evidence="13 14" key="1">
    <citation type="journal article" date="2013" name="Genome Announc.">
        <title>Draft Genome Sequence of Arthrobacter gangotriensis Strain Lz1yT, Isolated from a Penguin Rookery Soil Sample Collected in Antarctica, near the Indian Station Dakshin Gangotri.</title>
        <authorList>
            <person name="Shivaji S."/>
            <person name="Ara S."/>
            <person name="Bandi S."/>
            <person name="Singh A."/>
            <person name="Kumar Pinnaka A."/>
        </authorList>
    </citation>
    <scope>NUCLEOTIDE SEQUENCE [LARGE SCALE GENOMIC DNA]</scope>
    <source>
        <strain evidence="13 14">Lz1y</strain>
    </source>
</reference>
<feature type="transmembrane region" description="Helical" evidence="11">
    <location>
        <begin position="277"/>
        <end position="296"/>
    </location>
</feature>
<evidence type="ECO:0000313" key="13">
    <source>
        <dbReference type="EMBL" id="EMQ96739.1"/>
    </source>
</evidence>
<feature type="transmembrane region" description="Helical" evidence="11">
    <location>
        <begin position="53"/>
        <end position="76"/>
    </location>
</feature>
<dbReference type="PROSITE" id="PS50850">
    <property type="entry name" value="MFS"/>
    <property type="match status" value="1"/>
</dbReference>
<evidence type="ECO:0000313" key="14">
    <source>
        <dbReference type="Proteomes" id="UP000012015"/>
    </source>
</evidence>
<keyword evidence="8 11" id="KW-0472">Membrane</keyword>
<keyword evidence="5 11" id="KW-0812">Transmembrane</keyword>
<organism evidence="13 14">
    <name type="scientific">Paeniglutamicibacter gangotriensis Lz1y</name>
    <dbReference type="NCBI Taxonomy" id="1276920"/>
    <lineage>
        <taxon>Bacteria</taxon>
        <taxon>Bacillati</taxon>
        <taxon>Actinomycetota</taxon>
        <taxon>Actinomycetes</taxon>
        <taxon>Micrococcales</taxon>
        <taxon>Micrococcaceae</taxon>
        <taxon>Paeniglutamicibacter</taxon>
    </lineage>
</organism>
<evidence type="ECO:0000256" key="6">
    <source>
        <dbReference type="ARBA" id="ARBA00022847"/>
    </source>
</evidence>
<dbReference type="EMBL" id="AOCK01000014">
    <property type="protein sequence ID" value="EMQ96739.1"/>
    <property type="molecule type" value="Genomic_DNA"/>
</dbReference>
<evidence type="ECO:0000256" key="8">
    <source>
        <dbReference type="ARBA" id="ARBA00023136"/>
    </source>
</evidence>
<dbReference type="InterPro" id="IPR005829">
    <property type="entry name" value="Sugar_transporter_CS"/>
</dbReference>
<evidence type="ECO:0000256" key="2">
    <source>
        <dbReference type="ARBA" id="ARBA00008240"/>
    </source>
</evidence>
<dbReference type="InterPro" id="IPR036259">
    <property type="entry name" value="MFS_trans_sf"/>
</dbReference>
<dbReference type="Pfam" id="PF07690">
    <property type="entry name" value="MFS_1"/>
    <property type="match status" value="1"/>
</dbReference>
<dbReference type="eggNOG" id="COG0477">
    <property type="taxonomic scope" value="Bacteria"/>
</dbReference>
<dbReference type="PROSITE" id="PS00216">
    <property type="entry name" value="SUGAR_TRANSPORT_1"/>
    <property type="match status" value="1"/>
</dbReference>
<dbReference type="FunFam" id="1.20.1250.20:FF:000001">
    <property type="entry name" value="Dicarboxylate MFS transporter"/>
    <property type="match status" value="1"/>
</dbReference>
<evidence type="ECO:0000256" key="10">
    <source>
        <dbReference type="ARBA" id="ARBA00039918"/>
    </source>
</evidence>
<feature type="transmembrane region" description="Helical" evidence="11">
    <location>
        <begin position="88"/>
        <end position="106"/>
    </location>
</feature>
<protein>
    <recommendedName>
        <fullName evidence="10">Putative proline/betaine transporter</fullName>
    </recommendedName>
</protein>
<evidence type="ECO:0000256" key="4">
    <source>
        <dbReference type="ARBA" id="ARBA00022475"/>
    </source>
</evidence>
<evidence type="ECO:0000256" key="3">
    <source>
        <dbReference type="ARBA" id="ARBA00022448"/>
    </source>
</evidence>
<evidence type="ECO:0000256" key="5">
    <source>
        <dbReference type="ARBA" id="ARBA00022692"/>
    </source>
</evidence>
<feature type="transmembrane region" description="Helical" evidence="11">
    <location>
        <begin position="20"/>
        <end position="41"/>
    </location>
</feature>
<feature type="transmembrane region" description="Helical" evidence="11">
    <location>
        <begin position="112"/>
        <end position="132"/>
    </location>
</feature>
<proteinExistence type="inferred from homology"/>
<dbReference type="Proteomes" id="UP000012015">
    <property type="component" value="Unassembled WGS sequence"/>
</dbReference>
<feature type="transmembrane region" description="Helical" evidence="11">
    <location>
        <begin position="400"/>
        <end position="420"/>
    </location>
</feature>
<evidence type="ECO:0000256" key="11">
    <source>
        <dbReference type="SAM" id="Phobius"/>
    </source>
</evidence>
<feature type="transmembrane region" description="Helical" evidence="11">
    <location>
        <begin position="308"/>
        <end position="327"/>
    </location>
</feature>
<feature type="transmembrane region" description="Helical" evidence="11">
    <location>
        <begin position="153"/>
        <end position="176"/>
    </location>
</feature>
<dbReference type="GO" id="GO:0005886">
    <property type="term" value="C:plasma membrane"/>
    <property type="evidence" value="ECO:0007669"/>
    <property type="project" value="UniProtKB-SubCell"/>
</dbReference>
<dbReference type="InterPro" id="IPR020846">
    <property type="entry name" value="MFS_dom"/>
</dbReference>
<dbReference type="STRING" id="1276920.ADIAG_03876"/>